<dbReference type="HOGENOM" id="CLU_112632_0_1_4"/>
<organism evidence="2 3">
    <name type="scientific">Candidatus Kinetoplastidibacterium galati TCC219</name>
    <dbReference type="NCBI Taxonomy" id="1208921"/>
    <lineage>
        <taxon>Bacteria</taxon>
        <taxon>Pseudomonadati</taxon>
        <taxon>Pseudomonadota</taxon>
        <taxon>Betaproteobacteria</taxon>
        <taxon>Candidatus Kinetoplastidibacterium</taxon>
    </lineage>
</organism>
<proteinExistence type="predicted"/>
<feature type="domain" description="Dihydroneopterin aldolase/epimerase" evidence="1">
    <location>
        <begin position="7"/>
        <end position="115"/>
    </location>
</feature>
<evidence type="ECO:0000259" key="1">
    <source>
        <dbReference type="SMART" id="SM00905"/>
    </source>
</evidence>
<evidence type="ECO:0000313" key="2">
    <source>
        <dbReference type="EMBL" id="AGF48772.1"/>
    </source>
</evidence>
<dbReference type="NCBIfam" id="TIGR00526">
    <property type="entry name" value="folB_dom"/>
    <property type="match status" value="1"/>
</dbReference>
<dbReference type="RefSeq" id="WP_015389257.1">
    <property type="nucleotide sequence ID" value="NC_020284.1"/>
</dbReference>
<accession>M1LTB9</accession>
<dbReference type="AlphaFoldDB" id="M1LTB9"/>
<dbReference type="SMART" id="SM00905">
    <property type="entry name" value="FolB"/>
    <property type="match status" value="1"/>
</dbReference>
<dbReference type="KEGG" id="kga:ST1E_0281"/>
<dbReference type="InterPro" id="IPR006157">
    <property type="entry name" value="FolB_dom"/>
</dbReference>
<dbReference type="InterPro" id="IPR043133">
    <property type="entry name" value="GTP-CH-I_C/QueF"/>
</dbReference>
<dbReference type="OrthoDB" id="8521219at2"/>
<reference evidence="2 3" key="1">
    <citation type="journal article" date="2013" name="Genome Biol. Evol.">
        <title>Genome evolution and phylogenomic analysis of candidatus kinetoplastibacterium, the betaproteobacterial endosymbionts of strigomonas and angomonas.</title>
        <authorList>
            <person name="Alves J.M."/>
            <person name="Serrano M.G."/>
            <person name="Maia da Silva F."/>
            <person name="Voegtly L.J."/>
            <person name="Matveyev A.V."/>
            <person name="Teixeira M.M."/>
            <person name="Camargo E.P."/>
            <person name="Buck G.A."/>
        </authorList>
    </citation>
    <scope>NUCLEOTIDE SEQUENCE [LARGE SCALE GENOMIC DNA]</scope>
    <source>
        <strain evidence="2 3">TCC219</strain>
    </source>
</reference>
<sequence length="119" mass="13610">MRFSRKILISDLFINSSIGILEKEINNKQRINILAILEVESSPTTADDINNVLDYRHIVDTITKIANSRHFGLIETLSYNISSTLLSTFSEIISLKLTISKFDVFDNCKSISIEEEYHK</sequence>
<dbReference type="GO" id="GO:0004150">
    <property type="term" value="F:dihydroneopterin aldolase activity"/>
    <property type="evidence" value="ECO:0007669"/>
    <property type="project" value="UniProtKB-EC"/>
</dbReference>
<dbReference type="SUPFAM" id="SSF55620">
    <property type="entry name" value="Tetrahydrobiopterin biosynthesis enzymes-like"/>
    <property type="match status" value="1"/>
</dbReference>
<evidence type="ECO:0000313" key="3">
    <source>
        <dbReference type="Proteomes" id="UP000011658"/>
    </source>
</evidence>
<dbReference type="STRING" id="1208921.ST1E_0281"/>
<dbReference type="GO" id="GO:0006760">
    <property type="term" value="P:folic acid-containing compound metabolic process"/>
    <property type="evidence" value="ECO:0007669"/>
    <property type="project" value="InterPro"/>
</dbReference>
<dbReference type="EMBL" id="CP003806">
    <property type="protein sequence ID" value="AGF48772.1"/>
    <property type="molecule type" value="Genomic_DNA"/>
</dbReference>
<name>M1LTB9_9PROT</name>
<dbReference type="PATRIC" id="fig|1208921.3.peg.47"/>
<dbReference type="Proteomes" id="UP000011658">
    <property type="component" value="Chromosome"/>
</dbReference>
<dbReference type="EC" id="4.1.2.25" evidence="2"/>
<dbReference type="eggNOG" id="COG1539">
    <property type="taxonomic scope" value="Bacteria"/>
</dbReference>
<dbReference type="Gene3D" id="3.30.1130.10">
    <property type="match status" value="1"/>
</dbReference>
<gene>
    <name evidence="2" type="ORF">ST1E_0281</name>
</gene>
<dbReference type="Pfam" id="PF02152">
    <property type="entry name" value="FolB"/>
    <property type="match status" value="1"/>
</dbReference>
<protein>
    <submittedName>
        <fullName evidence="2">Dihydroneopterin aldolase</fullName>
        <ecNumber evidence="2">4.1.2.25</ecNumber>
    </submittedName>
</protein>
<keyword evidence="2" id="KW-0456">Lyase</keyword>
<keyword evidence="3" id="KW-1185">Reference proteome</keyword>